<sequence>MATARKKQDEKNLKILRDLASQQHNKKCFDCGQRGPTYVNMTIGSFVCTSCSGILRGLNPPQRVKSISMTSFTPQEIEYLQGAGNEVCKKTWLGLWNSANNPEPESRDEQKVKDFMIQKYERRRWYIPPQQASVVASTAEAKPLKQLLGQDAPTLVVNTN</sequence>
<evidence type="ECO:0000313" key="7">
    <source>
        <dbReference type="EMBL" id="EDO45240.1"/>
    </source>
</evidence>
<dbReference type="FunFam" id="1.10.220.150:FF:000005">
    <property type="entry name" value="Arf-GAP domain and FG repeat-containing protein 1"/>
    <property type="match status" value="1"/>
</dbReference>
<evidence type="ECO:0000256" key="4">
    <source>
        <dbReference type="ARBA" id="ARBA00022833"/>
    </source>
</evidence>
<organism evidence="7 8">
    <name type="scientific">Nematostella vectensis</name>
    <name type="common">Starlet sea anemone</name>
    <dbReference type="NCBI Taxonomy" id="45351"/>
    <lineage>
        <taxon>Eukaryota</taxon>
        <taxon>Metazoa</taxon>
        <taxon>Cnidaria</taxon>
        <taxon>Anthozoa</taxon>
        <taxon>Hexacorallia</taxon>
        <taxon>Actiniaria</taxon>
        <taxon>Edwardsiidae</taxon>
        <taxon>Nematostella</taxon>
    </lineage>
</organism>
<dbReference type="eggNOG" id="KOG0702">
    <property type="taxonomic scope" value="Eukaryota"/>
</dbReference>
<dbReference type="STRING" id="45351.A7RTM9"/>
<keyword evidence="3 5" id="KW-0863">Zinc-finger</keyword>
<dbReference type="Proteomes" id="UP000001593">
    <property type="component" value="Unassembled WGS sequence"/>
</dbReference>
<feature type="domain" description="Arf-GAP" evidence="6">
    <location>
        <begin position="10"/>
        <end position="134"/>
    </location>
</feature>
<protein>
    <recommendedName>
        <fullName evidence="6">Arf-GAP domain-containing protein</fullName>
    </recommendedName>
</protein>
<dbReference type="SMART" id="SM00105">
    <property type="entry name" value="ArfGap"/>
    <property type="match status" value="1"/>
</dbReference>
<evidence type="ECO:0000256" key="2">
    <source>
        <dbReference type="ARBA" id="ARBA00022737"/>
    </source>
</evidence>
<accession>A7RTM9</accession>
<evidence type="ECO:0000256" key="5">
    <source>
        <dbReference type="PROSITE-ProRule" id="PRU00288"/>
    </source>
</evidence>
<dbReference type="EMBL" id="DS469537">
    <property type="protein sequence ID" value="EDO45240.1"/>
    <property type="molecule type" value="Genomic_DNA"/>
</dbReference>
<dbReference type="PRINTS" id="PR00405">
    <property type="entry name" value="REVINTRACTNG"/>
</dbReference>
<reference evidence="7 8" key="1">
    <citation type="journal article" date="2007" name="Science">
        <title>Sea anemone genome reveals ancestral eumetazoan gene repertoire and genomic organization.</title>
        <authorList>
            <person name="Putnam N.H."/>
            <person name="Srivastava M."/>
            <person name="Hellsten U."/>
            <person name="Dirks B."/>
            <person name="Chapman J."/>
            <person name="Salamov A."/>
            <person name="Terry A."/>
            <person name="Shapiro H."/>
            <person name="Lindquist E."/>
            <person name="Kapitonov V.V."/>
            <person name="Jurka J."/>
            <person name="Genikhovich G."/>
            <person name="Grigoriev I.V."/>
            <person name="Lucas S.M."/>
            <person name="Steele R.E."/>
            <person name="Finnerty J.R."/>
            <person name="Technau U."/>
            <person name="Martindale M.Q."/>
            <person name="Rokhsar D.S."/>
        </authorList>
    </citation>
    <scope>NUCLEOTIDE SEQUENCE [LARGE SCALE GENOMIC DNA]</scope>
    <source>
        <strain evidence="8">CH2 X CH6</strain>
    </source>
</reference>
<keyword evidence="1" id="KW-0479">Metal-binding</keyword>
<keyword evidence="2" id="KW-0677">Repeat</keyword>
<dbReference type="InParanoid" id="A7RTM9"/>
<evidence type="ECO:0000256" key="1">
    <source>
        <dbReference type="ARBA" id="ARBA00022723"/>
    </source>
</evidence>
<dbReference type="PANTHER" id="PTHR46134">
    <property type="entry name" value="DRONGO, ISOFORM F"/>
    <property type="match status" value="1"/>
</dbReference>
<dbReference type="InterPro" id="IPR001164">
    <property type="entry name" value="ArfGAP_dom"/>
</dbReference>
<dbReference type="CDD" id="cd08838">
    <property type="entry name" value="ArfGap_AGFG"/>
    <property type="match status" value="1"/>
</dbReference>
<evidence type="ECO:0000313" key="8">
    <source>
        <dbReference type="Proteomes" id="UP000001593"/>
    </source>
</evidence>
<dbReference type="PROSITE" id="PS50115">
    <property type="entry name" value="ARFGAP"/>
    <property type="match status" value="1"/>
</dbReference>
<proteinExistence type="predicted"/>
<name>A7RTM9_NEMVE</name>
<dbReference type="GO" id="GO:0005096">
    <property type="term" value="F:GTPase activator activity"/>
    <property type="evidence" value="ECO:0007669"/>
    <property type="project" value="InterPro"/>
</dbReference>
<dbReference type="InterPro" id="IPR052248">
    <property type="entry name" value="Arf-GAP_FG-repeat_protein"/>
</dbReference>
<keyword evidence="4" id="KW-0862">Zinc</keyword>
<evidence type="ECO:0000259" key="6">
    <source>
        <dbReference type="PROSITE" id="PS50115"/>
    </source>
</evidence>
<evidence type="ECO:0000256" key="3">
    <source>
        <dbReference type="ARBA" id="ARBA00022771"/>
    </source>
</evidence>
<keyword evidence="8" id="KW-1185">Reference proteome</keyword>
<dbReference type="SUPFAM" id="SSF57863">
    <property type="entry name" value="ArfGap/RecO-like zinc finger"/>
    <property type="match status" value="1"/>
</dbReference>
<dbReference type="HOGENOM" id="CLU_1654227_0_0_1"/>
<dbReference type="OMA" id="HTWISAI"/>
<dbReference type="PANTHER" id="PTHR46134:SF3">
    <property type="entry name" value="ARFGAP WITH FG REPEATS 1"/>
    <property type="match status" value="1"/>
</dbReference>
<dbReference type="Gene3D" id="1.10.220.150">
    <property type="entry name" value="Arf GTPase activating protein"/>
    <property type="match status" value="1"/>
</dbReference>
<dbReference type="PhylomeDB" id="A7RTM9"/>
<dbReference type="GO" id="GO:0008270">
    <property type="term" value="F:zinc ion binding"/>
    <property type="evidence" value="ECO:0007669"/>
    <property type="project" value="UniProtKB-KW"/>
</dbReference>
<dbReference type="AlphaFoldDB" id="A7RTM9"/>
<dbReference type="InterPro" id="IPR038508">
    <property type="entry name" value="ArfGAP_dom_sf"/>
</dbReference>
<gene>
    <name evidence="7" type="ORF">NEMVEDRAFT_v1g92915</name>
</gene>
<dbReference type="InterPro" id="IPR037278">
    <property type="entry name" value="ARFGAP/RecO"/>
</dbReference>
<dbReference type="Pfam" id="PF01412">
    <property type="entry name" value="ArfGap"/>
    <property type="match status" value="1"/>
</dbReference>